<accession>A8DVA2</accession>
<organism evidence="1 2">
    <name type="scientific">Nematostella vectensis</name>
    <name type="common">Starlet sea anemone</name>
    <dbReference type="NCBI Taxonomy" id="45351"/>
    <lineage>
        <taxon>Eukaryota</taxon>
        <taxon>Metazoa</taxon>
        <taxon>Cnidaria</taxon>
        <taxon>Anthozoa</taxon>
        <taxon>Hexacorallia</taxon>
        <taxon>Actiniaria</taxon>
        <taxon>Edwardsiidae</taxon>
        <taxon>Nematostella</taxon>
    </lineage>
</organism>
<dbReference type="InParanoid" id="A8DVA2"/>
<keyword evidence="2" id="KW-1185">Reference proteome</keyword>
<feature type="non-terminal residue" evidence="1">
    <location>
        <position position="105"/>
    </location>
</feature>
<dbReference type="STRING" id="45351.A8DVA2"/>
<dbReference type="EMBL" id="DS476814">
    <property type="protein sequence ID" value="EDO26107.1"/>
    <property type="molecule type" value="Genomic_DNA"/>
</dbReference>
<protein>
    <submittedName>
        <fullName evidence="1">Uncharacterized protein</fullName>
    </submittedName>
</protein>
<feature type="non-terminal residue" evidence="1">
    <location>
        <position position="1"/>
    </location>
</feature>
<evidence type="ECO:0000313" key="2">
    <source>
        <dbReference type="Proteomes" id="UP000001593"/>
    </source>
</evidence>
<dbReference type="Proteomes" id="UP000001593">
    <property type="component" value="Unassembled WGS sequence"/>
</dbReference>
<sequence>KDGKVDYFEEYPIKTLNAFKKITGYKPGPMVVLNMEYGPNFSGAGKDIFRPDRAHGEAREAHMSNFLHPVFYFYKKHPNKMNVEKDIRLPRPDRIHHIVEDFLTS</sequence>
<dbReference type="PhylomeDB" id="A8DVA2"/>
<name>A8DVA2_NEMVE</name>
<evidence type="ECO:0000313" key="1">
    <source>
        <dbReference type="EMBL" id="EDO26107.1"/>
    </source>
</evidence>
<dbReference type="HOGENOM" id="CLU_2243288_0_0_1"/>
<gene>
    <name evidence="1" type="ORF">NEMVEDRAFT_v1g225390</name>
</gene>
<dbReference type="eggNOG" id="KOG1399">
    <property type="taxonomic scope" value="Eukaryota"/>
</dbReference>
<proteinExistence type="predicted"/>
<dbReference type="KEGG" id="nve:5496465"/>
<reference evidence="1 2" key="1">
    <citation type="journal article" date="2007" name="Science">
        <title>Sea anemone genome reveals ancestral eumetazoan gene repertoire and genomic organization.</title>
        <authorList>
            <person name="Putnam N.H."/>
            <person name="Srivastava M."/>
            <person name="Hellsten U."/>
            <person name="Dirks B."/>
            <person name="Chapman J."/>
            <person name="Salamov A."/>
            <person name="Terry A."/>
            <person name="Shapiro H."/>
            <person name="Lindquist E."/>
            <person name="Kapitonov V.V."/>
            <person name="Jurka J."/>
            <person name="Genikhovich G."/>
            <person name="Grigoriev I.V."/>
            <person name="Lucas S.M."/>
            <person name="Steele R.E."/>
            <person name="Finnerty J.R."/>
            <person name="Technau U."/>
            <person name="Martindale M.Q."/>
            <person name="Rokhsar D.S."/>
        </authorList>
    </citation>
    <scope>NUCLEOTIDE SEQUENCE [LARGE SCALE GENOMIC DNA]</scope>
    <source>
        <strain evidence="2">CH2 X CH6</strain>
    </source>
</reference>
<dbReference type="AlphaFoldDB" id="A8DVA2"/>